<keyword evidence="1" id="KW-0472">Membrane</keyword>
<dbReference type="AlphaFoldDB" id="A0A3B0W6T0"/>
<keyword evidence="1" id="KW-0812">Transmembrane</keyword>
<protein>
    <submittedName>
        <fullName evidence="2">Uncharacterized protein</fullName>
    </submittedName>
</protein>
<sequence>MAGKKQSRRGKKTFRFQLSLAGVAGIGVVCFCLFLWMFLLGIWAGQTILLPTGTAVHSGRAKAGGAVQSLVPAGRKKPLRSTTG</sequence>
<accession>A0A3B0W6T0</accession>
<dbReference type="EMBL" id="UOEY01000100">
    <property type="protein sequence ID" value="VAW40336.1"/>
    <property type="molecule type" value="Genomic_DNA"/>
</dbReference>
<gene>
    <name evidence="2" type="ORF">MNBD_DELTA04-426</name>
</gene>
<evidence type="ECO:0000313" key="2">
    <source>
        <dbReference type="EMBL" id="VAW40336.1"/>
    </source>
</evidence>
<proteinExistence type="predicted"/>
<feature type="transmembrane region" description="Helical" evidence="1">
    <location>
        <begin position="20"/>
        <end position="44"/>
    </location>
</feature>
<name>A0A3B0W6T0_9ZZZZ</name>
<evidence type="ECO:0000256" key="1">
    <source>
        <dbReference type="SAM" id="Phobius"/>
    </source>
</evidence>
<organism evidence="2">
    <name type="scientific">hydrothermal vent metagenome</name>
    <dbReference type="NCBI Taxonomy" id="652676"/>
    <lineage>
        <taxon>unclassified sequences</taxon>
        <taxon>metagenomes</taxon>
        <taxon>ecological metagenomes</taxon>
    </lineage>
</organism>
<reference evidence="2" key="1">
    <citation type="submission" date="2018-06" db="EMBL/GenBank/DDBJ databases">
        <authorList>
            <person name="Zhirakovskaya E."/>
        </authorList>
    </citation>
    <scope>NUCLEOTIDE SEQUENCE</scope>
</reference>
<keyword evidence="1" id="KW-1133">Transmembrane helix</keyword>